<reference evidence="1 2" key="1">
    <citation type="submission" date="2018-06" db="EMBL/GenBank/DDBJ databases">
        <authorList>
            <person name="Pothier F. J."/>
        </authorList>
    </citation>
    <scope>NUCLEOTIDE SEQUENCE [LARGE SCALE GENOMIC DNA]</scope>
    <source>
        <strain evidence="1 2">CPBF 424</strain>
    </source>
</reference>
<dbReference type="EMBL" id="UIHB01000002">
    <property type="protein sequence ID" value="SUZ27857.1"/>
    <property type="molecule type" value="Genomic_DNA"/>
</dbReference>
<dbReference type="AlphaFoldDB" id="A0AA46C7P2"/>
<proteinExistence type="predicted"/>
<protein>
    <submittedName>
        <fullName evidence="1">Uncharacterized protein</fullName>
    </submittedName>
</protein>
<evidence type="ECO:0000313" key="2">
    <source>
        <dbReference type="Proteomes" id="UP000254168"/>
    </source>
</evidence>
<accession>A0AA46C7P2</accession>
<keyword evidence="2" id="KW-1185">Reference proteome</keyword>
<comment type="caution">
    <text evidence="1">The sequence shown here is derived from an EMBL/GenBank/DDBJ whole genome shotgun (WGS) entry which is preliminary data.</text>
</comment>
<evidence type="ECO:0000313" key="1">
    <source>
        <dbReference type="EMBL" id="SUZ27857.1"/>
    </source>
</evidence>
<dbReference type="RefSeq" id="WP_147295424.1">
    <property type="nucleotide sequence ID" value="NZ_LR994544.1"/>
</dbReference>
<gene>
    <name evidence="1" type="ORF">CPBF424_16530</name>
</gene>
<organism evidence="1 2">
    <name type="scientific">Xanthomonas euroxanthea</name>
    <dbReference type="NCBI Taxonomy" id="2259622"/>
    <lineage>
        <taxon>Bacteria</taxon>
        <taxon>Pseudomonadati</taxon>
        <taxon>Pseudomonadota</taxon>
        <taxon>Gammaproteobacteria</taxon>
        <taxon>Lysobacterales</taxon>
        <taxon>Lysobacteraceae</taxon>
        <taxon>Xanthomonas</taxon>
    </lineage>
</organism>
<name>A0AA46C7P2_9XANT</name>
<dbReference type="Proteomes" id="UP000254168">
    <property type="component" value="Unassembled WGS sequence"/>
</dbReference>
<sequence>MRARYVIPFTRRIIIPDHWEIPFQAGVCRVREEAGIAVALEVVFSGQPVNLAPKLVQEPGGNFRLVNEDHNVEFIRVQLVDAMAFLSCYFDIALEMDEVEAFYEAETPEEDGKIEVKSFKSGRHVPNLPILFDLLSRAIFCAEGTSGPRFEATLVSSARHAMGEKRYIDSFRYYFLLIEALYGGGHFKTVALKSVLKADVEFKNMVHQAFEHLKSFDVARINKLSELLSLPDSVDGLIDHLVEQRGIYFHNNVRRKGAWRPERQQEAHALALFSALVAQEISQKAASPMFSKELVGRHMESANKAGAKVVYQINFDYKAVGEGILRSSHLIVDMPGTKPTPAAVFEVMKMFIKYFEQNVPMGSLERAACVVQGTGEKVFEMTFSMGGNVVMPVGSE</sequence>